<dbReference type="Proteomes" id="UP000663851">
    <property type="component" value="Unassembled WGS sequence"/>
</dbReference>
<name>A0A820U2P0_9BILA</name>
<protein>
    <submittedName>
        <fullName evidence="2">Uncharacterized protein</fullName>
    </submittedName>
</protein>
<evidence type="ECO:0000313" key="3">
    <source>
        <dbReference type="Proteomes" id="UP000663851"/>
    </source>
</evidence>
<dbReference type="Proteomes" id="UP000663833">
    <property type="component" value="Unassembled WGS sequence"/>
</dbReference>
<comment type="caution">
    <text evidence="2">The sequence shown here is derived from an EMBL/GenBank/DDBJ whole genome shotgun (WGS) entry which is preliminary data.</text>
</comment>
<sequence>MTEDKRRRNIKNQATADLIEGKTPPSIEESIRIALNSEDARPPMRVTKSGINNANFDLKLQRKTNFTTGGIYRGQTRKEIDRIIGKYFAAKSKQFKIWADSTGPYPFDLG</sequence>
<reference evidence="2" key="1">
    <citation type="submission" date="2021-02" db="EMBL/GenBank/DDBJ databases">
        <authorList>
            <person name="Nowell W R."/>
        </authorList>
    </citation>
    <scope>NUCLEOTIDE SEQUENCE</scope>
</reference>
<dbReference type="EMBL" id="CAJOBO010002981">
    <property type="protein sequence ID" value="CAF4476371.1"/>
    <property type="molecule type" value="Genomic_DNA"/>
</dbReference>
<organism evidence="2 3">
    <name type="scientific">Rotaria socialis</name>
    <dbReference type="NCBI Taxonomy" id="392032"/>
    <lineage>
        <taxon>Eukaryota</taxon>
        <taxon>Metazoa</taxon>
        <taxon>Spiralia</taxon>
        <taxon>Gnathifera</taxon>
        <taxon>Rotifera</taxon>
        <taxon>Eurotatoria</taxon>
        <taxon>Bdelloidea</taxon>
        <taxon>Philodinida</taxon>
        <taxon>Philodinidae</taxon>
        <taxon>Rotaria</taxon>
    </lineage>
</organism>
<dbReference type="EMBL" id="CAJNYD010000244">
    <property type="protein sequence ID" value="CAF3237558.1"/>
    <property type="molecule type" value="Genomic_DNA"/>
</dbReference>
<proteinExistence type="predicted"/>
<evidence type="ECO:0000313" key="1">
    <source>
        <dbReference type="EMBL" id="CAF3237558.1"/>
    </source>
</evidence>
<gene>
    <name evidence="2" type="ORF">HFQ381_LOCUS25867</name>
    <name evidence="1" type="ORF">LUA448_LOCUS4088</name>
</gene>
<accession>A0A820U2P0</accession>
<evidence type="ECO:0000313" key="2">
    <source>
        <dbReference type="EMBL" id="CAF4476371.1"/>
    </source>
</evidence>
<dbReference type="AlphaFoldDB" id="A0A820U2P0"/>